<evidence type="ECO:0000313" key="2">
    <source>
        <dbReference type="EMBL" id="QXT64254.1"/>
    </source>
</evidence>
<dbReference type="RefSeq" id="WP_219084176.1">
    <property type="nucleotide sequence ID" value="NZ_CP079216.1"/>
</dbReference>
<reference evidence="2 3" key="1">
    <citation type="submission" date="2021-07" db="EMBL/GenBank/DDBJ databases">
        <title>complete genome sequencing of Tessaracoccus sp.J1M15.</title>
        <authorList>
            <person name="Bae J.-W."/>
            <person name="Kim D.-y."/>
        </authorList>
    </citation>
    <scope>NUCLEOTIDE SEQUENCE [LARGE SCALE GENOMIC DNA]</scope>
    <source>
        <strain evidence="2 3">J1M15</strain>
    </source>
</reference>
<dbReference type="NCBIfam" id="TIGR00821">
    <property type="entry name" value="EII-GUT"/>
    <property type="match status" value="1"/>
</dbReference>
<keyword evidence="1" id="KW-0472">Membrane</keyword>
<organism evidence="2 3">
    <name type="scientific">Tessaracoccus palaemonis</name>
    <dbReference type="NCBI Taxonomy" id="2829499"/>
    <lineage>
        <taxon>Bacteria</taxon>
        <taxon>Bacillati</taxon>
        <taxon>Actinomycetota</taxon>
        <taxon>Actinomycetes</taxon>
        <taxon>Propionibacteriales</taxon>
        <taxon>Propionibacteriaceae</taxon>
        <taxon>Tessaracoccus</taxon>
    </lineage>
</organism>
<evidence type="ECO:0000256" key="1">
    <source>
        <dbReference type="SAM" id="Phobius"/>
    </source>
</evidence>
<dbReference type="PANTHER" id="PTHR40399">
    <property type="entry name" value="PTS SYSTEM GLUCITOL/SORBITOL-SPECIFIC EIIC COMPONENT"/>
    <property type="match status" value="1"/>
</dbReference>
<keyword evidence="3" id="KW-1185">Reference proteome</keyword>
<dbReference type="InterPro" id="IPR004699">
    <property type="entry name" value="PTS_IID_sorb"/>
</dbReference>
<dbReference type="PANTHER" id="PTHR40399:SF1">
    <property type="entry name" value="PTS SYSTEM GLUCITOL_SORBITOL-SPECIFIC EIIC COMPONENT"/>
    <property type="match status" value="1"/>
</dbReference>
<dbReference type="Proteomes" id="UP000824504">
    <property type="component" value="Chromosome"/>
</dbReference>
<dbReference type="PROSITE" id="PS51107">
    <property type="entry name" value="PTS_EIIC_TYPE_5"/>
    <property type="match status" value="1"/>
</dbReference>
<sequence>MLDFLVHAAEWFIGLFQEGADVFLSWMSGIVPLVLMLLIAMNALIALIGEDRINRFAAKAGKNIFSRYMLLPFIGSFFLTNPACFTLGRFLPEAYKPGYYASVAQMLHTNNGLFPHNNPGELFVWMGIAQGIITLGLPTGDLAIRYLLLGLVLNFLGGWVTDFTTQFVAKQQGVVLSKEVHAHA</sequence>
<name>A0ABX8SMR9_9ACTN</name>
<keyword evidence="1" id="KW-0812">Transmembrane</keyword>
<feature type="transmembrane region" description="Helical" evidence="1">
    <location>
        <begin position="69"/>
        <end position="91"/>
    </location>
</feature>
<dbReference type="EMBL" id="CP079216">
    <property type="protein sequence ID" value="QXT64254.1"/>
    <property type="molecule type" value="Genomic_DNA"/>
</dbReference>
<keyword evidence="1" id="KW-1133">Transmembrane helix</keyword>
<feature type="transmembrane region" description="Helical" evidence="1">
    <location>
        <begin position="23"/>
        <end position="48"/>
    </location>
</feature>
<evidence type="ECO:0000313" key="3">
    <source>
        <dbReference type="Proteomes" id="UP000824504"/>
    </source>
</evidence>
<protein>
    <submittedName>
        <fullName evidence="2">PTS glucitol/sorbitol transporter subunit IIC</fullName>
    </submittedName>
</protein>
<feature type="transmembrane region" description="Helical" evidence="1">
    <location>
        <begin position="122"/>
        <end position="139"/>
    </location>
</feature>
<accession>A0ABX8SMR9</accession>
<dbReference type="Pfam" id="PF03608">
    <property type="entry name" value="EII-GUT"/>
    <property type="match status" value="1"/>
</dbReference>
<dbReference type="PIRSF" id="PIRSF038321">
    <property type="entry name" value="PTS_glc_srb_IIC"/>
    <property type="match status" value="1"/>
</dbReference>
<feature type="transmembrane region" description="Helical" evidence="1">
    <location>
        <begin position="146"/>
        <end position="169"/>
    </location>
</feature>
<gene>
    <name evidence="2" type="ORF">KDB89_02905</name>
</gene>
<proteinExistence type="predicted"/>